<dbReference type="Gene3D" id="3.40.1230.10">
    <property type="entry name" value="MTH938-like"/>
    <property type="match status" value="1"/>
</dbReference>
<dbReference type="GO" id="GO:0032981">
    <property type="term" value="P:mitochondrial respiratory chain complex I assembly"/>
    <property type="evidence" value="ECO:0007669"/>
    <property type="project" value="InterPro"/>
</dbReference>
<organism evidence="5">
    <name type="scientific">Hydra vulgaris</name>
    <name type="common">Hydra</name>
    <name type="synonym">Hydra attenuata</name>
    <dbReference type="NCBI Taxonomy" id="6087"/>
    <lineage>
        <taxon>Eukaryota</taxon>
        <taxon>Metazoa</taxon>
        <taxon>Cnidaria</taxon>
        <taxon>Hydrozoa</taxon>
        <taxon>Hydroidolina</taxon>
        <taxon>Anthoathecata</taxon>
        <taxon>Aplanulata</taxon>
        <taxon>Hydridae</taxon>
        <taxon>Hydra</taxon>
    </lineage>
</organism>
<feature type="non-terminal residue" evidence="5">
    <location>
        <position position="1"/>
    </location>
</feature>
<dbReference type="SUPFAM" id="SSF64076">
    <property type="entry name" value="MTH938-like"/>
    <property type="match status" value="1"/>
</dbReference>
<gene>
    <name evidence="5" type="primary">NDUFAF3</name>
</gene>
<dbReference type="PANTHER" id="PTHR21192">
    <property type="entry name" value="NUCLEAR PROTEIN E3-3"/>
    <property type="match status" value="1"/>
</dbReference>
<evidence type="ECO:0000256" key="1">
    <source>
        <dbReference type="ARBA" id="ARBA00004173"/>
    </source>
</evidence>
<evidence type="ECO:0000256" key="3">
    <source>
        <dbReference type="ARBA" id="ARBA00023128"/>
    </source>
</evidence>
<proteinExistence type="evidence at transcript level"/>
<dbReference type="OrthoDB" id="20681at2759"/>
<comment type="subcellular location">
    <subcellularLocation>
        <location evidence="1">Mitochondrion</location>
    </subcellularLocation>
</comment>
<dbReference type="Pfam" id="PF04430">
    <property type="entry name" value="DUF498"/>
    <property type="match status" value="1"/>
</dbReference>
<comment type="similarity">
    <text evidence="4">Belongs to the NDUFAF3 family.</text>
</comment>
<dbReference type="InterPro" id="IPR036748">
    <property type="entry name" value="MTH938-like_sf"/>
</dbReference>
<dbReference type="PANTHER" id="PTHR21192:SF2">
    <property type="entry name" value="NADH DEHYDROGENASE [UBIQUINONE] 1 ALPHA SUBCOMPLEX ASSEMBLY FACTOR 3"/>
    <property type="match status" value="1"/>
</dbReference>
<dbReference type="EMBL" id="HAAD01001432">
    <property type="protein sequence ID" value="CDG67664.1"/>
    <property type="molecule type" value="mRNA"/>
</dbReference>
<evidence type="ECO:0000256" key="2">
    <source>
        <dbReference type="ARBA" id="ARBA00021776"/>
    </source>
</evidence>
<keyword evidence="3" id="KW-0496">Mitochondrion</keyword>
<dbReference type="CDD" id="cd05125">
    <property type="entry name" value="Mth938_2P1-like"/>
    <property type="match status" value="1"/>
</dbReference>
<reference evidence="5" key="1">
    <citation type="journal article" date="2013" name="Genome Biol. Evol.">
        <title>Punctuated emergences of genetic and phenotypic innovations in eumetazoan, bilaterian, euteleostome, and hominidae ancestors.</title>
        <authorList>
            <person name="Wenger Y."/>
            <person name="Galliot B."/>
        </authorList>
    </citation>
    <scope>NUCLEOTIDE SEQUENCE</scope>
    <source>
        <tissue evidence="5">Whole animals</tissue>
    </source>
</reference>
<dbReference type="AlphaFoldDB" id="T2M6B3"/>
<name>T2M6B3_HYDVU</name>
<dbReference type="InterPro" id="IPR007523">
    <property type="entry name" value="NDUFAF3/AAMDC"/>
</dbReference>
<keyword evidence="5" id="KW-0830">Ubiquinone</keyword>
<sequence>MFAGIAIKGMKCNRFTYQVFTKLFIKKDIKTRQLSSKLSGYVVQPTTMKISKFDAKNENSEDIPLFITKYNTKGFTIQGNKVFGSVAILPKCYLSWKVKSSCDINVESLQLFTVIEPKIEILVIGTGEKVFQLPKEVQMYFKKFNISYEVSDTPNACATYNFLLEEGRLTGAVLIPPEHIPII</sequence>
<protein>
    <recommendedName>
        <fullName evidence="2">NADH dehydrogenase [ubiquinone] 1 alpha subcomplex assembly factor 3</fullName>
    </recommendedName>
</protein>
<dbReference type="InterPro" id="IPR034095">
    <property type="entry name" value="NDUF3"/>
</dbReference>
<dbReference type="GO" id="GO:0005743">
    <property type="term" value="C:mitochondrial inner membrane"/>
    <property type="evidence" value="ECO:0007669"/>
    <property type="project" value="TreeGrafter"/>
</dbReference>
<evidence type="ECO:0000256" key="4">
    <source>
        <dbReference type="ARBA" id="ARBA00049984"/>
    </source>
</evidence>
<evidence type="ECO:0000313" key="5">
    <source>
        <dbReference type="EMBL" id="CDG67664.1"/>
    </source>
</evidence>
<accession>T2M6B3</accession>